<sequence>MLETITITLSLIFFISTLALLLQNQRHKATIRQLTTLDDITGLKNTHTCFTQLETLFLTAKRYHQPLTVALVQFTGLNDAETKLGREPVSRYLKQVASELDQQLRTTDLLGRIHFDVFLVALTYTNTHDSRAVFERIHQALKQYQLEDATVKIALGVTHLHLDTENFTQFMQQAKSALDEANRQEGTGIHYIGH</sequence>
<organism evidence="2 3">
    <name type="scientific">Pleionea mediterranea</name>
    <dbReference type="NCBI Taxonomy" id="523701"/>
    <lineage>
        <taxon>Bacteria</taxon>
        <taxon>Pseudomonadati</taxon>
        <taxon>Pseudomonadota</taxon>
        <taxon>Gammaproteobacteria</taxon>
        <taxon>Oceanospirillales</taxon>
        <taxon>Pleioneaceae</taxon>
        <taxon>Pleionea</taxon>
    </lineage>
</organism>
<feature type="domain" description="GGDEF" evidence="1">
    <location>
        <begin position="65"/>
        <end position="194"/>
    </location>
</feature>
<evidence type="ECO:0000313" key="3">
    <source>
        <dbReference type="Proteomes" id="UP000245790"/>
    </source>
</evidence>
<dbReference type="InterPro" id="IPR000160">
    <property type="entry name" value="GGDEF_dom"/>
</dbReference>
<dbReference type="Gene3D" id="3.30.70.270">
    <property type="match status" value="1"/>
</dbReference>
<dbReference type="RefSeq" id="WP_109764186.1">
    <property type="nucleotide sequence ID" value="NZ_QGGU01000009.1"/>
</dbReference>
<protein>
    <submittedName>
        <fullName evidence="2">Diguanylate cyclase (GGDEF)-like protein</fullName>
    </submittedName>
</protein>
<evidence type="ECO:0000259" key="1">
    <source>
        <dbReference type="PROSITE" id="PS50887"/>
    </source>
</evidence>
<dbReference type="InterPro" id="IPR029787">
    <property type="entry name" value="Nucleotide_cyclase"/>
</dbReference>
<dbReference type="AlphaFoldDB" id="A0A316FJP5"/>
<accession>A0A316FJP5</accession>
<name>A0A316FJP5_9GAMM</name>
<dbReference type="PANTHER" id="PTHR33121">
    <property type="entry name" value="CYCLIC DI-GMP PHOSPHODIESTERASE PDEF"/>
    <property type="match status" value="1"/>
</dbReference>
<dbReference type="Proteomes" id="UP000245790">
    <property type="component" value="Unassembled WGS sequence"/>
</dbReference>
<dbReference type="EMBL" id="QGGU01000009">
    <property type="protein sequence ID" value="PWK48513.1"/>
    <property type="molecule type" value="Genomic_DNA"/>
</dbReference>
<dbReference type="PANTHER" id="PTHR33121:SF79">
    <property type="entry name" value="CYCLIC DI-GMP PHOSPHODIESTERASE PDED-RELATED"/>
    <property type="match status" value="1"/>
</dbReference>
<dbReference type="NCBIfam" id="TIGR00254">
    <property type="entry name" value="GGDEF"/>
    <property type="match status" value="1"/>
</dbReference>
<keyword evidence="3" id="KW-1185">Reference proteome</keyword>
<dbReference type="OrthoDB" id="6076596at2"/>
<proteinExistence type="predicted"/>
<dbReference type="InterPro" id="IPR050706">
    <property type="entry name" value="Cyclic-di-GMP_PDE-like"/>
</dbReference>
<dbReference type="SMART" id="SM00267">
    <property type="entry name" value="GGDEF"/>
    <property type="match status" value="1"/>
</dbReference>
<evidence type="ECO:0000313" key="2">
    <source>
        <dbReference type="EMBL" id="PWK48513.1"/>
    </source>
</evidence>
<gene>
    <name evidence="2" type="ORF">C8D97_10964</name>
</gene>
<dbReference type="SUPFAM" id="SSF55073">
    <property type="entry name" value="Nucleotide cyclase"/>
    <property type="match status" value="1"/>
</dbReference>
<dbReference type="Pfam" id="PF00990">
    <property type="entry name" value="GGDEF"/>
    <property type="match status" value="1"/>
</dbReference>
<comment type="caution">
    <text evidence="2">The sequence shown here is derived from an EMBL/GenBank/DDBJ whole genome shotgun (WGS) entry which is preliminary data.</text>
</comment>
<dbReference type="GO" id="GO:0071111">
    <property type="term" value="F:cyclic-guanylate-specific phosphodiesterase activity"/>
    <property type="evidence" value="ECO:0007669"/>
    <property type="project" value="InterPro"/>
</dbReference>
<dbReference type="PROSITE" id="PS50887">
    <property type="entry name" value="GGDEF"/>
    <property type="match status" value="1"/>
</dbReference>
<dbReference type="InterPro" id="IPR043128">
    <property type="entry name" value="Rev_trsase/Diguanyl_cyclase"/>
</dbReference>
<reference evidence="2 3" key="1">
    <citation type="submission" date="2018-05" db="EMBL/GenBank/DDBJ databases">
        <title>Genomic Encyclopedia of Type Strains, Phase IV (KMG-IV): sequencing the most valuable type-strain genomes for metagenomic binning, comparative biology and taxonomic classification.</title>
        <authorList>
            <person name="Goeker M."/>
        </authorList>
    </citation>
    <scope>NUCLEOTIDE SEQUENCE [LARGE SCALE GENOMIC DNA]</scope>
    <source>
        <strain evidence="2 3">DSM 25350</strain>
    </source>
</reference>